<organism evidence="2 3">
    <name type="scientific">Marinicrinis sediminis</name>
    <dbReference type="NCBI Taxonomy" id="1652465"/>
    <lineage>
        <taxon>Bacteria</taxon>
        <taxon>Bacillati</taxon>
        <taxon>Bacillota</taxon>
        <taxon>Bacilli</taxon>
        <taxon>Bacillales</taxon>
        <taxon>Paenibacillaceae</taxon>
    </lineage>
</organism>
<name>A0ABW5RDR1_9BACL</name>
<proteinExistence type="predicted"/>
<feature type="transmembrane region" description="Helical" evidence="1">
    <location>
        <begin position="150"/>
        <end position="169"/>
    </location>
</feature>
<dbReference type="GO" id="GO:0016746">
    <property type="term" value="F:acyltransferase activity"/>
    <property type="evidence" value="ECO:0007669"/>
    <property type="project" value="UniProtKB-KW"/>
</dbReference>
<sequence>MPRLLIQVRYFLIFFVVTANLWEQAASESALIAYLYEWIYLFHIPLFVLVTGYFAGKESFLKLSFIILFPYVVFQSVYCLLDVVFFHMHEGAYSFFIPYSFLWFLFSHFFWRLLLAAVIRYRFPFVLAICTSCLIGMVPDTGGWFSLQKMIYFFPFYLLGAQLASNVGAGKTMSRVLAFLREKPPIWLRWILFLLISVLFLTVTEVAWLSGQWNYEQLGLSIGSGVFMRVAMYGIQLLTGVCLIAIVRGQSDFLHDSGKQTFFVYLLHASVVKTILALQLLQPLSPVMMAWMVPAAAWLLVWLLSRPQVKRSLHYVVEPGWLFQLGLKWRHGDEAKPRGV</sequence>
<comment type="caution">
    <text evidence="2">The sequence shown here is derived from an EMBL/GenBank/DDBJ whole genome shotgun (WGS) entry which is preliminary data.</text>
</comment>
<reference evidence="3" key="1">
    <citation type="journal article" date="2019" name="Int. J. Syst. Evol. Microbiol.">
        <title>The Global Catalogue of Microorganisms (GCM) 10K type strain sequencing project: providing services to taxonomists for standard genome sequencing and annotation.</title>
        <authorList>
            <consortium name="The Broad Institute Genomics Platform"/>
            <consortium name="The Broad Institute Genome Sequencing Center for Infectious Disease"/>
            <person name="Wu L."/>
            <person name="Ma J."/>
        </authorList>
    </citation>
    <scope>NUCLEOTIDE SEQUENCE [LARGE SCALE GENOMIC DNA]</scope>
    <source>
        <strain evidence="3">KCTC 33676</strain>
    </source>
</reference>
<dbReference type="EMBL" id="JBHUMM010000043">
    <property type="protein sequence ID" value="MFD2673118.1"/>
    <property type="molecule type" value="Genomic_DNA"/>
</dbReference>
<gene>
    <name evidence="2" type="ORF">ACFSUC_16220</name>
</gene>
<evidence type="ECO:0000313" key="3">
    <source>
        <dbReference type="Proteomes" id="UP001597497"/>
    </source>
</evidence>
<evidence type="ECO:0000313" key="2">
    <source>
        <dbReference type="EMBL" id="MFD2673118.1"/>
    </source>
</evidence>
<protein>
    <submittedName>
        <fullName evidence="2">Acyltransferase family protein</fullName>
    </submittedName>
</protein>
<keyword evidence="1" id="KW-0472">Membrane</keyword>
<keyword evidence="2" id="KW-0808">Transferase</keyword>
<feature type="transmembrane region" description="Helical" evidence="1">
    <location>
        <begin position="230"/>
        <end position="250"/>
    </location>
</feature>
<keyword evidence="1" id="KW-1133">Transmembrane helix</keyword>
<dbReference type="InterPro" id="IPR052734">
    <property type="entry name" value="Nod_factor_acetyltransferase"/>
</dbReference>
<accession>A0ABW5RDR1</accession>
<feature type="transmembrane region" description="Helical" evidence="1">
    <location>
        <begin position="287"/>
        <end position="305"/>
    </location>
</feature>
<feature type="transmembrane region" description="Helical" evidence="1">
    <location>
        <begin position="92"/>
        <end position="114"/>
    </location>
</feature>
<feature type="transmembrane region" description="Helical" evidence="1">
    <location>
        <begin position="121"/>
        <end position="138"/>
    </location>
</feature>
<feature type="transmembrane region" description="Helical" evidence="1">
    <location>
        <begin position="35"/>
        <end position="56"/>
    </location>
</feature>
<keyword evidence="2" id="KW-0012">Acyltransferase</keyword>
<dbReference type="Proteomes" id="UP001597497">
    <property type="component" value="Unassembled WGS sequence"/>
</dbReference>
<keyword evidence="3" id="KW-1185">Reference proteome</keyword>
<keyword evidence="1" id="KW-0812">Transmembrane</keyword>
<dbReference type="RefSeq" id="WP_379930675.1">
    <property type="nucleotide sequence ID" value="NZ_JBHUMM010000043.1"/>
</dbReference>
<feature type="transmembrane region" description="Helical" evidence="1">
    <location>
        <begin position="190"/>
        <end position="210"/>
    </location>
</feature>
<dbReference type="PANTHER" id="PTHR37312">
    <property type="entry name" value="MEMBRANE-BOUND ACYLTRANSFERASE YKRP-RELATED"/>
    <property type="match status" value="1"/>
</dbReference>
<feature type="transmembrane region" description="Helical" evidence="1">
    <location>
        <begin position="262"/>
        <end position="281"/>
    </location>
</feature>
<evidence type="ECO:0000256" key="1">
    <source>
        <dbReference type="SAM" id="Phobius"/>
    </source>
</evidence>
<dbReference type="PANTHER" id="PTHR37312:SF1">
    <property type="entry name" value="MEMBRANE-BOUND ACYLTRANSFERASE YKRP-RELATED"/>
    <property type="match status" value="1"/>
</dbReference>
<feature type="transmembrane region" description="Helical" evidence="1">
    <location>
        <begin position="63"/>
        <end position="86"/>
    </location>
</feature>